<organism evidence="3 4">
    <name type="scientific">Lactarius akahatsu</name>
    <dbReference type="NCBI Taxonomy" id="416441"/>
    <lineage>
        <taxon>Eukaryota</taxon>
        <taxon>Fungi</taxon>
        <taxon>Dikarya</taxon>
        <taxon>Basidiomycota</taxon>
        <taxon>Agaricomycotina</taxon>
        <taxon>Agaricomycetes</taxon>
        <taxon>Russulales</taxon>
        <taxon>Russulaceae</taxon>
        <taxon>Lactarius</taxon>
    </lineage>
</organism>
<keyword evidence="1" id="KW-0863">Zinc-finger</keyword>
<dbReference type="PROSITE" id="PS00028">
    <property type="entry name" value="ZINC_FINGER_C2H2_1"/>
    <property type="match status" value="1"/>
</dbReference>
<name>A0AAD4LIH5_9AGAM</name>
<dbReference type="Proteomes" id="UP001201163">
    <property type="component" value="Unassembled WGS sequence"/>
</dbReference>
<evidence type="ECO:0000313" key="4">
    <source>
        <dbReference type="Proteomes" id="UP001201163"/>
    </source>
</evidence>
<proteinExistence type="predicted"/>
<dbReference type="AlphaFoldDB" id="A0AAD4LIH5"/>
<dbReference type="PROSITE" id="PS50157">
    <property type="entry name" value="ZINC_FINGER_C2H2_2"/>
    <property type="match status" value="1"/>
</dbReference>
<dbReference type="InterPro" id="IPR013087">
    <property type="entry name" value="Znf_C2H2_type"/>
</dbReference>
<keyword evidence="4" id="KW-1185">Reference proteome</keyword>
<dbReference type="GO" id="GO:0008270">
    <property type="term" value="F:zinc ion binding"/>
    <property type="evidence" value="ECO:0007669"/>
    <property type="project" value="UniProtKB-KW"/>
</dbReference>
<gene>
    <name evidence="3" type="ORF">EDB92DRAFT_588750</name>
</gene>
<evidence type="ECO:0000259" key="2">
    <source>
        <dbReference type="PROSITE" id="PS50157"/>
    </source>
</evidence>
<keyword evidence="1" id="KW-0862">Zinc</keyword>
<sequence length="252" mass="27587">MSSLPPDGGPPFEAPAPTLYLPPSQVPFEVHPQNAIPVFYFDSEGHILYMLPQGLGQLHDGANTTQPPESLVHPGNAPQFPPPEAAQSADLVTEVQAVEAPGGGDDGALPLCETCNLRFGRPQELKRHMDQTHQPSRQCPFNPCAYKWKRPNKIKAHIINEHRNELCPEVFQTVSALRGKRVVEFVDAYELGYNFKTPTEPYVAFSLPPLAPSENFMLSEYCGCCLGSGDVFSSEGVVVQTVEESTVLLEGM</sequence>
<dbReference type="EMBL" id="JAKELL010000023">
    <property type="protein sequence ID" value="KAH8992177.1"/>
    <property type="molecule type" value="Genomic_DNA"/>
</dbReference>
<reference evidence="3" key="1">
    <citation type="submission" date="2022-01" db="EMBL/GenBank/DDBJ databases">
        <title>Comparative genomics reveals a dynamic genome evolution in the ectomycorrhizal milk-cap (Lactarius) mushrooms.</title>
        <authorList>
            <consortium name="DOE Joint Genome Institute"/>
            <person name="Lebreton A."/>
            <person name="Tang N."/>
            <person name="Kuo A."/>
            <person name="LaButti K."/>
            <person name="Drula E."/>
            <person name="Barry K."/>
            <person name="Clum A."/>
            <person name="Lipzen A."/>
            <person name="Mousain D."/>
            <person name="Ng V."/>
            <person name="Wang R."/>
            <person name="Wang X."/>
            <person name="Dai Y."/>
            <person name="Henrissat B."/>
            <person name="Grigoriev I.V."/>
            <person name="Guerin-Laguette A."/>
            <person name="Yu F."/>
            <person name="Martin F.M."/>
        </authorList>
    </citation>
    <scope>NUCLEOTIDE SEQUENCE</scope>
    <source>
        <strain evidence="3">QP</strain>
    </source>
</reference>
<keyword evidence="1" id="KW-0479">Metal-binding</keyword>
<accession>A0AAD4LIH5</accession>
<feature type="domain" description="C2H2-type" evidence="2">
    <location>
        <begin position="110"/>
        <end position="138"/>
    </location>
</feature>
<evidence type="ECO:0000256" key="1">
    <source>
        <dbReference type="PROSITE-ProRule" id="PRU00042"/>
    </source>
</evidence>
<protein>
    <recommendedName>
        <fullName evidence="2">C2H2-type domain-containing protein</fullName>
    </recommendedName>
</protein>
<evidence type="ECO:0000313" key="3">
    <source>
        <dbReference type="EMBL" id="KAH8992177.1"/>
    </source>
</evidence>
<comment type="caution">
    <text evidence="3">The sequence shown here is derived from an EMBL/GenBank/DDBJ whole genome shotgun (WGS) entry which is preliminary data.</text>
</comment>
<dbReference type="Gene3D" id="3.30.160.60">
    <property type="entry name" value="Classic Zinc Finger"/>
    <property type="match status" value="1"/>
</dbReference>